<comment type="caution">
    <text evidence="12">The sequence shown here is derived from an EMBL/GenBank/DDBJ whole genome shotgun (WGS) entry which is preliminary data.</text>
</comment>
<dbReference type="SUPFAM" id="SSF52540">
    <property type="entry name" value="P-loop containing nucleoside triphosphate hydrolases"/>
    <property type="match status" value="2"/>
</dbReference>
<dbReference type="GO" id="GO:0016020">
    <property type="term" value="C:membrane"/>
    <property type="evidence" value="ECO:0007669"/>
    <property type="project" value="UniProtKB-SubCell"/>
</dbReference>
<dbReference type="GO" id="GO:0016887">
    <property type="term" value="F:ATP hydrolysis activity"/>
    <property type="evidence" value="ECO:0007669"/>
    <property type="project" value="InterPro"/>
</dbReference>
<dbReference type="SUPFAM" id="SSF90123">
    <property type="entry name" value="ABC transporter transmembrane region"/>
    <property type="match status" value="2"/>
</dbReference>
<dbReference type="EMBL" id="JANIIK010000112">
    <property type="protein sequence ID" value="KAJ3592968.1"/>
    <property type="molecule type" value="Genomic_DNA"/>
</dbReference>
<dbReference type="PROSITE" id="PS50893">
    <property type="entry name" value="ABC_TRANSPORTER_2"/>
    <property type="match status" value="2"/>
</dbReference>
<dbReference type="SMART" id="SM00382">
    <property type="entry name" value="AAA"/>
    <property type="match status" value="2"/>
</dbReference>
<evidence type="ECO:0000313" key="13">
    <source>
        <dbReference type="Proteomes" id="UP001148018"/>
    </source>
</evidence>
<dbReference type="FunFam" id="3.40.50.300:FF:000838">
    <property type="entry name" value="ABC multidrug transporter (Eurofung)"/>
    <property type="match status" value="1"/>
</dbReference>
<feature type="transmembrane region" description="Helical" evidence="9">
    <location>
        <begin position="802"/>
        <end position="825"/>
    </location>
</feature>
<dbReference type="Pfam" id="PF00664">
    <property type="entry name" value="ABC_membrane"/>
    <property type="match status" value="1"/>
</dbReference>
<organism evidence="12 13">
    <name type="scientific">Muraenolepis orangiensis</name>
    <name type="common">Patagonian moray cod</name>
    <dbReference type="NCBI Taxonomy" id="630683"/>
    <lineage>
        <taxon>Eukaryota</taxon>
        <taxon>Metazoa</taxon>
        <taxon>Chordata</taxon>
        <taxon>Craniata</taxon>
        <taxon>Vertebrata</taxon>
        <taxon>Euteleostomi</taxon>
        <taxon>Actinopterygii</taxon>
        <taxon>Neopterygii</taxon>
        <taxon>Teleostei</taxon>
        <taxon>Neoteleostei</taxon>
        <taxon>Acanthomorphata</taxon>
        <taxon>Zeiogadaria</taxon>
        <taxon>Gadariae</taxon>
        <taxon>Gadiformes</taxon>
        <taxon>Muraenolepidoidei</taxon>
        <taxon>Muraenolepididae</taxon>
        <taxon>Muraenolepis</taxon>
    </lineage>
</organism>
<feature type="compositionally biased region" description="Basic and acidic residues" evidence="8">
    <location>
        <begin position="10"/>
        <end position="20"/>
    </location>
</feature>
<evidence type="ECO:0000256" key="5">
    <source>
        <dbReference type="ARBA" id="ARBA00022840"/>
    </source>
</evidence>
<keyword evidence="6 9" id="KW-1133">Transmembrane helix</keyword>
<dbReference type="InterPro" id="IPR003439">
    <property type="entry name" value="ABC_transporter-like_ATP-bd"/>
</dbReference>
<keyword evidence="3 9" id="KW-0812">Transmembrane</keyword>
<proteinExistence type="predicted"/>
<dbReference type="Proteomes" id="UP001148018">
    <property type="component" value="Unassembled WGS sequence"/>
</dbReference>
<feature type="transmembrane region" description="Helical" evidence="9">
    <location>
        <begin position="161"/>
        <end position="188"/>
    </location>
</feature>
<dbReference type="GO" id="GO:0140359">
    <property type="term" value="F:ABC-type transporter activity"/>
    <property type="evidence" value="ECO:0007669"/>
    <property type="project" value="InterPro"/>
</dbReference>
<evidence type="ECO:0000256" key="1">
    <source>
        <dbReference type="ARBA" id="ARBA00004141"/>
    </source>
</evidence>
<dbReference type="FunFam" id="3.40.50.300:FF:000997">
    <property type="entry name" value="Multidrug resistance-associated protein 1"/>
    <property type="match status" value="1"/>
</dbReference>
<keyword evidence="7 9" id="KW-0472">Membrane</keyword>
<dbReference type="CDD" id="cd03250">
    <property type="entry name" value="ABCC_MRP_domain1"/>
    <property type="match status" value="1"/>
</dbReference>
<dbReference type="GO" id="GO:0005524">
    <property type="term" value="F:ATP binding"/>
    <property type="evidence" value="ECO:0007669"/>
    <property type="project" value="UniProtKB-KW"/>
</dbReference>
<sequence>MCCSSDSIAPEDHFNLDGNKDAPPKPRCVFTVKPSHPLHHHDSKHNPMEDVGYLSFLTFSWTSSILWGLYQGTIDLSSYALSNEDAAERNERLLRKMIDEEAEKVGMENVSFGRVVLRFQFPLLLLGIIAGVIYMMSLFIGTGVITLEILTYIEEPEASSLSYAIGLCFALFTAGLGKVFFLTAMMAFNYKAAIRIKGALNLYAFKNTIHLRGPIGMSFGEMINILTTDGIRIFEAYSCFCLVVGVPMLLLIVIIYATYLMGVSVLIGFIVFFFMLTLMLFIARILKELKIKTHVWTDLRVNITNEVLTFIKLIKMYAWEDSFEMKITEIRKHEKRMLLRIKKLALLKNPEPYLIQERDSDSAIVMENATLYWTKPASQQDSHGKDNGLPRNEINQYEKKDVLPDLRNISFTLPKGHLLGVCGSVASGKSSLIYSILEQLHLQQGSITASGTFAYVSQQAWIFHGTVQENILMGQPLEKDRYDRVIDCCCLKLDLKDLPYGDNTEIGERGLNLSGGQKQRISLARAVYSDRDIILLDDPLSAVDAHVGKHIFENCIKKELRGKSIILVTHQLQYLESCDGVLFLEGGAILESGKHKELMKAEGHYAELITSYQADQCKAEQEKKRNNSFIQHSEELGVVNPAFDMSDEKDDISICDTKVAEVEVQLVKQEVMSVKAVSLNTYHMYVKAAGGYFIVIASPMSFFDCTPVGRILNRFSVDQNEIDVTIPIHVDHSIHLNQRGICHLKRSDDVSRSPWISFTGSTVEGLCTIHAYEMKDSFIQQFKLLSDTNSFHFYTFFCGIRLLVFGIDSFLNISVLITALLVVLIPNDVVDIASKGLALSYCMQLTGLFTQLVKLSRELEGKFSAVERMQEYITTCVPEGPRHVKEAEVPEDWPKTGSITFHNFKMRYRENTPLVLKGIQIHIKAGESVGIVGRTGSGKSSLGVALFRLVEAAEGSILIDGVDIAHMGLEDLRSRLAIIPQDPVLFAGTIRYNLDPFSNHSDEELWDALNKTHLKDSIARLPEKLAAVVKQNGENFSIILLDEATASIDAETGALIQKTITEAFRSCTTLTIAHRINTILQSDRILVMDQGQVLEFDHPDTLRQNANSMFSILLKAANTVDT</sequence>
<dbReference type="InterPro" id="IPR017871">
    <property type="entry name" value="ABC_transporter-like_CS"/>
</dbReference>
<dbReference type="Pfam" id="PF00005">
    <property type="entry name" value="ABC_tran"/>
    <property type="match status" value="2"/>
</dbReference>
<dbReference type="Gene3D" id="1.20.1560.10">
    <property type="entry name" value="ABC transporter type 1, transmembrane domain"/>
    <property type="match status" value="2"/>
</dbReference>
<evidence type="ECO:0000313" key="12">
    <source>
        <dbReference type="EMBL" id="KAJ3592968.1"/>
    </source>
</evidence>
<dbReference type="AlphaFoldDB" id="A0A9Q0DSX2"/>
<dbReference type="PANTHER" id="PTHR24223:SF10">
    <property type="entry name" value="ATP-BINDING CASSETTE SUB-FAMILY C MEMBER 12"/>
    <property type="match status" value="1"/>
</dbReference>
<dbReference type="InterPro" id="IPR003593">
    <property type="entry name" value="AAA+_ATPase"/>
</dbReference>
<protein>
    <submittedName>
        <fullName evidence="12">Uncharacterized protein</fullName>
    </submittedName>
</protein>
<dbReference type="InterPro" id="IPR027417">
    <property type="entry name" value="P-loop_NTPase"/>
</dbReference>
<evidence type="ECO:0000256" key="6">
    <source>
        <dbReference type="ARBA" id="ARBA00022989"/>
    </source>
</evidence>
<evidence type="ECO:0000256" key="8">
    <source>
        <dbReference type="SAM" id="MobiDB-lite"/>
    </source>
</evidence>
<feature type="transmembrane region" description="Helical" evidence="9">
    <location>
        <begin position="236"/>
        <end position="259"/>
    </location>
</feature>
<reference evidence="12" key="1">
    <citation type="submission" date="2022-07" db="EMBL/GenBank/DDBJ databases">
        <title>Chromosome-level genome of Muraenolepis orangiensis.</title>
        <authorList>
            <person name="Kim J."/>
        </authorList>
    </citation>
    <scope>NUCLEOTIDE SEQUENCE</scope>
    <source>
        <strain evidence="12">KU_S4_2022</strain>
        <tissue evidence="12">Muscle</tissue>
    </source>
</reference>
<feature type="domain" description="ABC transporter" evidence="10">
    <location>
        <begin position="389"/>
        <end position="611"/>
    </location>
</feature>
<feature type="domain" description="ABC transporter" evidence="10">
    <location>
        <begin position="899"/>
        <end position="1115"/>
    </location>
</feature>
<evidence type="ECO:0000256" key="9">
    <source>
        <dbReference type="SAM" id="Phobius"/>
    </source>
</evidence>
<evidence type="ECO:0000259" key="10">
    <source>
        <dbReference type="PROSITE" id="PS50893"/>
    </source>
</evidence>
<dbReference type="CDD" id="cd03244">
    <property type="entry name" value="ABCC_MRP_domain2"/>
    <property type="match status" value="1"/>
</dbReference>
<dbReference type="PROSITE" id="PS50929">
    <property type="entry name" value="ABC_TM1F"/>
    <property type="match status" value="1"/>
</dbReference>
<keyword evidence="4" id="KW-0547">Nucleotide-binding</keyword>
<evidence type="ECO:0000256" key="2">
    <source>
        <dbReference type="ARBA" id="ARBA00022448"/>
    </source>
</evidence>
<evidence type="ECO:0000259" key="11">
    <source>
        <dbReference type="PROSITE" id="PS50929"/>
    </source>
</evidence>
<keyword evidence="13" id="KW-1185">Reference proteome</keyword>
<feature type="transmembrane region" description="Helical" evidence="9">
    <location>
        <begin position="265"/>
        <end position="286"/>
    </location>
</feature>
<keyword evidence="5" id="KW-0067">ATP-binding</keyword>
<feature type="transmembrane region" description="Helical" evidence="9">
    <location>
        <begin position="123"/>
        <end position="149"/>
    </location>
</feature>
<dbReference type="InterPro" id="IPR036640">
    <property type="entry name" value="ABC1_TM_sf"/>
</dbReference>
<evidence type="ECO:0000256" key="7">
    <source>
        <dbReference type="ARBA" id="ARBA00023136"/>
    </source>
</evidence>
<gene>
    <name evidence="12" type="ORF">NHX12_005306</name>
</gene>
<comment type="subcellular location">
    <subcellularLocation>
        <location evidence="1">Membrane</location>
        <topology evidence="1">Multi-pass membrane protein</topology>
    </subcellularLocation>
</comment>
<dbReference type="InterPro" id="IPR011527">
    <property type="entry name" value="ABC1_TM_dom"/>
</dbReference>
<accession>A0A9Q0DSX2</accession>
<feature type="domain" description="ABC transmembrane type-1" evidence="11">
    <location>
        <begin position="123"/>
        <end position="347"/>
    </location>
</feature>
<keyword evidence="2" id="KW-0813">Transport</keyword>
<evidence type="ECO:0000256" key="3">
    <source>
        <dbReference type="ARBA" id="ARBA00022692"/>
    </source>
</evidence>
<dbReference type="Gene3D" id="3.40.50.300">
    <property type="entry name" value="P-loop containing nucleotide triphosphate hydrolases"/>
    <property type="match status" value="2"/>
</dbReference>
<feature type="region of interest" description="Disordered" evidence="8">
    <location>
        <begin position="1"/>
        <end position="20"/>
    </location>
</feature>
<dbReference type="OrthoDB" id="6500128at2759"/>
<dbReference type="PANTHER" id="PTHR24223">
    <property type="entry name" value="ATP-BINDING CASSETTE SUB-FAMILY C"/>
    <property type="match status" value="1"/>
</dbReference>
<evidence type="ECO:0000256" key="4">
    <source>
        <dbReference type="ARBA" id="ARBA00022741"/>
    </source>
</evidence>
<dbReference type="InterPro" id="IPR050173">
    <property type="entry name" value="ABC_transporter_C-like"/>
</dbReference>
<name>A0A9Q0DSX2_9TELE</name>
<dbReference type="PROSITE" id="PS00211">
    <property type="entry name" value="ABC_TRANSPORTER_1"/>
    <property type="match status" value="1"/>
</dbReference>